<gene>
    <name evidence="1" type="primary">ubiE</name>
    <name evidence="1" type="ORF">Dpo_9c01270</name>
</gene>
<accession>S0FUC2</accession>
<dbReference type="GO" id="GO:0032259">
    <property type="term" value="P:methylation"/>
    <property type="evidence" value="ECO:0007669"/>
    <property type="project" value="UniProtKB-KW"/>
</dbReference>
<keyword evidence="1" id="KW-0489">Methyltransferase</keyword>
<dbReference type="SUPFAM" id="SSF53335">
    <property type="entry name" value="S-adenosyl-L-methionine-dependent methyltransferases"/>
    <property type="match status" value="1"/>
</dbReference>
<reference evidence="1 2" key="1">
    <citation type="journal article" date="2013" name="Genome Announc.">
        <title>Draft Genome Sequence of Desulfotignum phosphitoxidans DSM 13687 Strain FiPS-3.</title>
        <authorList>
            <person name="Poehlein A."/>
            <person name="Daniel R."/>
            <person name="Simeonova D.D."/>
        </authorList>
    </citation>
    <scope>NUCLEOTIDE SEQUENCE [LARGE SCALE GENOMIC DNA]</scope>
    <source>
        <strain evidence="1 2">DSM 13687</strain>
    </source>
</reference>
<keyword evidence="2" id="KW-1185">Reference proteome</keyword>
<sequence length="194" mass="21271">MAEEKGKNPKGAGKSSFDLIDLKKISDVLPVKPGSVVLDLACGRGDYSVYFSEIVGEQGLVYALDLWEEGIMLLEKRIEKQNITNIMTLISDAARQIEIDDYSVDMCLMATVLHDFEEAGQAEAVLKAVKTILKPNGCLAVLEFKKCDGPPGPPKHIRLSEKEVDDLVLGHGFKKGSSVDAGDYTYLLTYRSLC</sequence>
<protein>
    <submittedName>
        <fullName evidence="1">Ubiquinone/menaquinone biosynthesis methyltransferase UbiE</fullName>
        <ecNumber evidence="1">2.1.1.163</ecNumber>
    </submittedName>
</protein>
<dbReference type="Gene3D" id="3.40.50.150">
    <property type="entry name" value="Vaccinia Virus protein VP39"/>
    <property type="match status" value="1"/>
</dbReference>
<dbReference type="EC" id="2.1.1.163" evidence="1"/>
<dbReference type="RefSeq" id="WP_006967727.1">
    <property type="nucleotide sequence ID" value="NZ_APJX01000009.1"/>
</dbReference>
<dbReference type="InterPro" id="IPR029063">
    <property type="entry name" value="SAM-dependent_MTases_sf"/>
</dbReference>
<keyword evidence="1" id="KW-0830">Ubiquinone</keyword>
<dbReference type="CDD" id="cd02440">
    <property type="entry name" value="AdoMet_MTases"/>
    <property type="match status" value="1"/>
</dbReference>
<dbReference type="PANTHER" id="PTHR45128:SF1">
    <property type="entry name" value="S-ADENOSYLMETHIONINE-DEPENDENT METHYLTRANSFERASE RV2258C"/>
    <property type="match status" value="1"/>
</dbReference>
<dbReference type="GO" id="GO:0043770">
    <property type="term" value="F:demethylmenaquinone methyltransferase activity"/>
    <property type="evidence" value="ECO:0007669"/>
    <property type="project" value="UniProtKB-EC"/>
</dbReference>
<dbReference type="EMBL" id="APJX01000009">
    <property type="protein sequence ID" value="EMS78295.1"/>
    <property type="molecule type" value="Genomic_DNA"/>
</dbReference>
<dbReference type="InterPro" id="IPR053173">
    <property type="entry name" value="SAM-binding_MTase"/>
</dbReference>
<proteinExistence type="predicted"/>
<evidence type="ECO:0000313" key="2">
    <source>
        <dbReference type="Proteomes" id="UP000014216"/>
    </source>
</evidence>
<dbReference type="Proteomes" id="UP000014216">
    <property type="component" value="Unassembled WGS sequence"/>
</dbReference>
<name>S0FUC2_9BACT</name>
<keyword evidence="1" id="KW-0808">Transferase</keyword>
<dbReference type="OrthoDB" id="5405545at2"/>
<dbReference type="AlphaFoldDB" id="S0FUC2"/>
<organism evidence="1 2">
    <name type="scientific">Desulfotignum phosphitoxidans DSM 13687</name>
    <dbReference type="NCBI Taxonomy" id="1286635"/>
    <lineage>
        <taxon>Bacteria</taxon>
        <taxon>Pseudomonadati</taxon>
        <taxon>Thermodesulfobacteriota</taxon>
        <taxon>Desulfobacteria</taxon>
        <taxon>Desulfobacterales</taxon>
        <taxon>Desulfobacteraceae</taxon>
        <taxon>Desulfotignum</taxon>
    </lineage>
</organism>
<dbReference type="Pfam" id="PF01209">
    <property type="entry name" value="Ubie_methyltran"/>
    <property type="match status" value="1"/>
</dbReference>
<dbReference type="PANTHER" id="PTHR45128">
    <property type="entry name" value="METHYLTRANSFERASE TYPE 11"/>
    <property type="match status" value="1"/>
</dbReference>
<evidence type="ECO:0000313" key="1">
    <source>
        <dbReference type="EMBL" id="EMS78295.1"/>
    </source>
</evidence>
<comment type="caution">
    <text evidence="1">The sequence shown here is derived from an EMBL/GenBank/DDBJ whole genome shotgun (WGS) entry which is preliminary data.</text>
</comment>